<protein>
    <recommendedName>
        <fullName evidence="5">Coil containing protein</fullName>
    </recommendedName>
</protein>
<reference evidence="3" key="1">
    <citation type="submission" date="2022-01" db="EMBL/GenBank/DDBJ databases">
        <authorList>
            <person name="Criscuolo A."/>
        </authorList>
    </citation>
    <scope>NUCLEOTIDE SEQUENCE</scope>
    <source>
        <strain evidence="3">CIP111893</strain>
    </source>
</reference>
<proteinExistence type="predicted"/>
<dbReference type="EMBL" id="CAKMMF010000011">
    <property type="protein sequence ID" value="CAH1205660.1"/>
    <property type="molecule type" value="Genomic_DNA"/>
</dbReference>
<feature type="region of interest" description="Disordered" evidence="2">
    <location>
        <begin position="31"/>
        <end position="55"/>
    </location>
</feature>
<keyword evidence="1" id="KW-0175">Coiled coil</keyword>
<dbReference type="RefSeq" id="WP_236342370.1">
    <property type="nucleotide sequence ID" value="NZ_CAKMMF010000011.1"/>
</dbReference>
<gene>
    <name evidence="3" type="ORF">PAECIP111893_02388</name>
</gene>
<feature type="coiled-coil region" evidence="1">
    <location>
        <begin position="114"/>
        <end position="141"/>
    </location>
</feature>
<evidence type="ECO:0000256" key="1">
    <source>
        <dbReference type="SAM" id="Coils"/>
    </source>
</evidence>
<dbReference type="Proteomes" id="UP000838686">
    <property type="component" value="Unassembled WGS sequence"/>
</dbReference>
<comment type="caution">
    <text evidence="3">The sequence shown here is derived from an EMBL/GenBank/DDBJ whole genome shotgun (WGS) entry which is preliminary data.</text>
</comment>
<evidence type="ECO:0000256" key="2">
    <source>
        <dbReference type="SAM" id="MobiDB-lite"/>
    </source>
</evidence>
<evidence type="ECO:0000313" key="3">
    <source>
        <dbReference type="EMBL" id="CAH1205660.1"/>
    </source>
</evidence>
<name>A0ABM9C833_9BACL</name>
<keyword evidence="4" id="KW-1185">Reference proteome</keyword>
<sequence length="311" mass="35724">MSDQASHSPETQEIQMDAETESIYESFGINPTEKKEIEMPTIPEPTDPAIGQVEEDKPKTALKAKYNGEEIDVPEDQVKELVEKGMNLDKVRSQKTEYEKSLDRVAKLQGYKDHADLIANLDQLEAQQQKQKEQAFDEMQENMLYQLELNGISREDAVAWLEQHPTFQEAKALKESQQQSQQQQQVTSKWQALYDRYPHLLDDAQAFNRGEMPSFFNDEMRSRVDRGYDPLDAFELAHGTEMKQEMQNKTKKQAEQSVIKQMQLGTRGFTEQGAAEPDESDLLPAQVALAESFGVKPENVRKQQKLINNRR</sequence>
<evidence type="ECO:0000313" key="4">
    <source>
        <dbReference type="Proteomes" id="UP000838686"/>
    </source>
</evidence>
<accession>A0ABM9C833</accession>
<evidence type="ECO:0008006" key="5">
    <source>
        <dbReference type="Google" id="ProtNLM"/>
    </source>
</evidence>
<organism evidence="3 4">
    <name type="scientific">Paenibacillus plantiphilus</name>
    <dbReference type="NCBI Taxonomy" id="2905650"/>
    <lineage>
        <taxon>Bacteria</taxon>
        <taxon>Bacillati</taxon>
        <taxon>Bacillota</taxon>
        <taxon>Bacilli</taxon>
        <taxon>Bacillales</taxon>
        <taxon>Paenibacillaceae</taxon>
        <taxon>Paenibacillus</taxon>
    </lineage>
</organism>